<dbReference type="InterPro" id="IPR052571">
    <property type="entry name" value="Mt_RNA_Methyltransferase"/>
</dbReference>
<gene>
    <name evidence="1" type="ORF">NLJ89_g3478</name>
</gene>
<sequence length="348" mass="38508">MFSKAVRLPPLRLSARSIQLVQCFPFSSSVPKTCPVPNPPLHLDPSLQTLLRDIDISIKNAKKHGQPKHRELEIVTASSTSVSNQLAVEEWAPLETSDELEELEHEDRKSPAAAFGSNSVGSVILPIELQSAINILISESDKSMLRSDVKRLFHHTEGTEQSEWDTTYDKEYRSRKQASRHALRDGTAFATVALPAHYSAITSVLHHVKLRMEPGWEIERVVDWGAGTGSGLWASLYSFQQSASSDNVHDKTAATSKITSYVSIDKRDGLVAIGKKLVDTQKGLVKEMWESGAHTIVLIDHNTPEGFRAIAHAREYILELGQAELEDPELVTQHLRGSHVLAPVSTHP</sequence>
<dbReference type="EMBL" id="JANKHO010000252">
    <property type="protein sequence ID" value="KAJ3512506.1"/>
    <property type="molecule type" value="Genomic_DNA"/>
</dbReference>
<dbReference type="PANTHER" id="PTHR13184">
    <property type="entry name" value="37S RIBOSOMAL PROTEIN S22"/>
    <property type="match status" value="1"/>
</dbReference>
<dbReference type="Proteomes" id="UP001148786">
    <property type="component" value="Unassembled WGS sequence"/>
</dbReference>
<dbReference type="PANTHER" id="PTHR13184:SF5">
    <property type="entry name" value="METHYLTRANSFERASE-LIKE PROTEIN 17, MITOCHONDRIAL"/>
    <property type="match status" value="1"/>
</dbReference>
<name>A0A9W8K4M8_9AGAR</name>
<comment type="caution">
    <text evidence="1">The sequence shown here is derived from an EMBL/GenBank/DDBJ whole genome shotgun (WGS) entry which is preliminary data.</text>
</comment>
<keyword evidence="2" id="KW-1185">Reference proteome</keyword>
<organism evidence="1 2">
    <name type="scientific">Agrocybe chaxingu</name>
    <dbReference type="NCBI Taxonomy" id="84603"/>
    <lineage>
        <taxon>Eukaryota</taxon>
        <taxon>Fungi</taxon>
        <taxon>Dikarya</taxon>
        <taxon>Basidiomycota</taxon>
        <taxon>Agaricomycotina</taxon>
        <taxon>Agaricomycetes</taxon>
        <taxon>Agaricomycetidae</taxon>
        <taxon>Agaricales</taxon>
        <taxon>Agaricineae</taxon>
        <taxon>Strophariaceae</taxon>
        <taxon>Agrocybe</taxon>
    </lineage>
</organism>
<dbReference type="OrthoDB" id="421327at2759"/>
<dbReference type="GO" id="GO:0003735">
    <property type="term" value="F:structural constituent of ribosome"/>
    <property type="evidence" value="ECO:0007669"/>
    <property type="project" value="TreeGrafter"/>
</dbReference>
<reference evidence="1" key="1">
    <citation type="submission" date="2022-07" db="EMBL/GenBank/DDBJ databases">
        <title>Genome Sequence of Agrocybe chaxingu.</title>
        <authorList>
            <person name="Buettner E."/>
        </authorList>
    </citation>
    <scope>NUCLEOTIDE SEQUENCE</scope>
    <source>
        <strain evidence="1">MP-N11</strain>
    </source>
</reference>
<dbReference type="GO" id="GO:0005763">
    <property type="term" value="C:mitochondrial small ribosomal subunit"/>
    <property type="evidence" value="ECO:0007669"/>
    <property type="project" value="TreeGrafter"/>
</dbReference>
<accession>A0A9W8K4M8</accession>
<evidence type="ECO:0000313" key="1">
    <source>
        <dbReference type="EMBL" id="KAJ3512506.1"/>
    </source>
</evidence>
<evidence type="ECO:0000313" key="2">
    <source>
        <dbReference type="Proteomes" id="UP001148786"/>
    </source>
</evidence>
<protein>
    <submittedName>
        <fullName evidence="1">Uncharacterized protein</fullName>
    </submittedName>
</protein>
<proteinExistence type="predicted"/>
<dbReference type="AlphaFoldDB" id="A0A9W8K4M8"/>